<keyword evidence="4" id="KW-1185">Reference proteome</keyword>
<dbReference type="SUPFAM" id="SSF75169">
    <property type="entry name" value="DsrEFH-like"/>
    <property type="match status" value="1"/>
</dbReference>
<gene>
    <name evidence="2" type="ORF">AVL57_15340</name>
    <name evidence="3" type="ORF">Q4527_10945</name>
</gene>
<dbReference type="PANTHER" id="PTHR37691">
    <property type="entry name" value="BLR3518 PROTEIN"/>
    <property type="match status" value="1"/>
</dbReference>
<feature type="chain" id="PRO_5043745626" evidence="1">
    <location>
        <begin position="26"/>
        <end position="183"/>
    </location>
</feature>
<sequence>MKSLPLLASTLAAVSALSTPLFAHAGTDDFAAGPVFNNYGKHAPVPGVSVSPQQQFKVAFDVAKGADVGKVNRKFDSLARFINMHVTNGAKLENIQLALVVHGSATFDVINNAAYQKKKGEDNGNLDLLRALMDKGVRVIVCGQSSAANDVSSEMLIEGVEMDLSAMTAHARLSEQGFSTNPF</sequence>
<dbReference type="EMBL" id="CP013926">
    <property type="protein sequence ID" value="AMJ75215.1"/>
    <property type="molecule type" value="Genomic_DNA"/>
</dbReference>
<evidence type="ECO:0000313" key="5">
    <source>
        <dbReference type="Proteomes" id="UP001170717"/>
    </source>
</evidence>
<feature type="signal peptide" evidence="1">
    <location>
        <begin position="1"/>
        <end position="25"/>
    </location>
</feature>
<dbReference type="Gene3D" id="3.40.1260.10">
    <property type="entry name" value="DsrEFH-like"/>
    <property type="match status" value="1"/>
</dbReference>
<evidence type="ECO:0000313" key="2">
    <source>
        <dbReference type="EMBL" id="AMJ75215.1"/>
    </source>
</evidence>
<dbReference type="PANTHER" id="PTHR37691:SF1">
    <property type="entry name" value="BLR3518 PROTEIN"/>
    <property type="match status" value="1"/>
</dbReference>
<evidence type="ECO:0000313" key="3">
    <source>
        <dbReference type="EMBL" id="MDO6577913.1"/>
    </source>
</evidence>
<proteinExistence type="predicted"/>
<reference evidence="3" key="2">
    <citation type="submission" date="2023-07" db="EMBL/GenBank/DDBJ databases">
        <title>Genome content predicts the carbon catabolic preferences of heterotrophic bacteria.</title>
        <authorList>
            <person name="Gralka M."/>
        </authorList>
    </citation>
    <scope>NUCLEOTIDE SEQUENCE</scope>
    <source>
        <strain evidence="3">F2M12</strain>
    </source>
</reference>
<dbReference type="AlphaFoldDB" id="A0AAW7Z5Q6"/>
<dbReference type="RefSeq" id="WP_057790339.1">
    <property type="nucleotide sequence ID" value="NZ_CAXIBE010000060.1"/>
</dbReference>
<name>A0AAW7Z5Q6_9ALTE</name>
<accession>A0AAW7Z5Q6</accession>
<dbReference type="InterPro" id="IPR003787">
    <property type="entry name" value="Sulphur_relay_DsrE/F-like"/>
</dbReference>
<protein>
    <submittedName>
        <fullName evidence="3">DsrE family protein</fullName>
    </submittedName>
</protein>
<evidence type="ECO:0000256" key="1">
    <source>
        <dbReference type="SAM" id="SignalP"/>
    </source>
</evidence>
<evidence type="ECO:0000313" key="4">
    <source>
        <dbReference type="Proteomes" id="UP000056750"/>
    </source>
</evidence>
<keyword evidence="1" id="KW-0732">Signal</keyword>
<dbReference type="EMBL" id="JAUOQI010000006">
    <property type="protein sequence ID" value="MDO6577913.1"/>
    <property type="molecule type" value="Genomic_DNA"/>
</dbReference>
<dbReference type="Proteomes" id="UP001170717">
    <property type="component" value="Unassembled WGS sequence"/>
</dbReference>
<dbReference type="InterPro" id="IPR027396">
    <property type="entry name" value="DsrEFH-like"/>
</dbReference>
<reference evidence="2 4" key="1">
    <citation type="submission" date="2015-12" db="EMBL/GenBank/DDBJ databases">
        <title>Intraspecies pangenome expansion in the marine bacterium Alteromonas.</title>
        <authorList>
            <person name="Lopez-Perez M."/>
            <person name="Rodriguez-Valera F."/>
        </authorList>
    </citation>
    <scope>NUCLEOTIDE SEQUENCE [LARGE SCALE GENOMIC DNA]</scope>
    <source>
        <strain evidence="2 4">LMG 21861</strain>
    </source>
</reference>
<dbReference type="Proteomes" id="UP000056750">
    <property type="component" value="Chromosome"/>
</dbReference>
<organism evidence="3 5">
    <name type="scientific">Alteromonas stellipolaris</name>
    <dbReference type="NCBI Taxonomy" id="233316"/>
    <lineage>
        <taxon>Bacteria</taxon>
        <taxon>Pseudomonadati</taxon>
        <taxon>Pseudomonadota</taxon>
        <taxon>Gammaproteobacteria</taxon>
        <taxon>Alteromonadales</taxon>
        <taxon>Alteromonadaceae</taxon>
        <taxon>Alteromonas/Salinimonas group</taxon>
        <taxon>Alteromonas</taxon>
    </lineage>
</organism>
<dbReference type="KEGG" id="asq:AVL57_15340"/>
<dbReference type="Pfam" id="PF02635">
    <property type="entry name" value="DsrE"/>
    <property type="match status" value="1"/>
</dbReference>